<dbReference type="Proteomes" id="UP001154265">
    <property type="component" value="Unassembled WGS sequence"/>
</dbReference>
<dbReference type="Gene3D" id="3.30.460.40">
    <property type="match status" value="1"/>
</dbReference>
<name>A0ABT6EWX9_9SYNE</name>
<dbReference type="InterPro" id="IPR043519">
    <property type="entry name" value="NT_sf"/>
</dbReference>
<keyword evidence="2" id="KW-1185">Reference proteome</keyword>
<proteinExistence type="predicted"/>
<dbReference type="RefSeq" id="WP_277866199.1">
    <property type="nucleotide sequence ID" value="NZ_JAKKUT010000002.1"/>
</dbReference>
<dbReference type="EMBL" id="JAKKUT010000002">
    <property type="protein sequence ID" value="MDG2990286.1"/>
    <property type="molecule type" value="Genomic_DNA"/>
</dbReference>
<dbReference type="SUPFAM" id="SSF81301">
    <property type="entry name" value="Nucleotidyltransferase"/>
    <property type="match status" value="1"/>
</dbReference>
<comment type="caution">
    <text evidence="1">The sequence shown here is derived from an EMBL/GenBank/DDBJ whole genome shotgun (WGS) entry which is preliminary data.</text>
</comment>
<evidence type="ECO:0000313" key="1">
    <source>
        <dbReference type="EMBL" id="MDG2990286.1"/>
    </source>
</evidence>
<accession>A0ABT6EWX9</accession>
<sequence>MDSPTNFALLSSNKIANVLYYAKIFNLKKTNLIMTPLDVNDLIKTIDSLFDELNKKNISYLLVGGIAMLTLVEGRNTEDVDLIMSYSDLSSLDKVIINHENKNFVRANYQGLQIDLLLTQNPLFEQVKQNYNNEIEWRKFRISCATPEGLIILKFYALPSLYRQGNFDRAALYETDILQLLYHYNVNLEQQIQIVDPHLLASDRLAIREIAQDIEKRCRRMQGKQSSHQQDQLEP</sequence>
<evidence type="ECO:0008006" key="3">
    <source>
        <dbReference type="Google" id="ProtNLM"/>
    </source>
</evidence>
<reference evidence="1" key="2">
    <citation type="submission" date="2022-01" db="EMBL/GenBank/DDBJ databases">
        <authorList>
            <person name="Zivanovic Y."/>
            <person name="Moreira D."/>
            <person name="Lopez-Garcia P."/>
        </authorList>
    </citation>
    <scope>NUCLEOTIDE SEQUENCE</scope>
    <source>
        <strain evidence="1">G9</strain>
    </source>
</reference>
<evidence type="ECO:0000313" key="2">
    <source>
        <dbReference type="Proteomes" id="UP001154265"/>
    </source>
</evidence>
<organism evidence="1 2">
    <name type="scientific">Candidatus Synechococcus calcipolaris G9</name>
    <dbReference type="NCBI Taxonomy" id="1497997"/>
    <lineage>
        <taxon>Bacteria</taxon>
        <taxon>Bacillati</taxon>
        <taxon>Cyanobacteriota</taxon>
        <taxon>Cyanophyceae</taxon>
        <taxon>Synechococcales</taxon>
        <taxon>Synechococcaceae</taxon>
        <taxon>Synechococcus</taxon>
    </lineage>
</organism>
<protein>
    <recommendedName>
        <fullName evidence="3">Nucleotidyl transferase AbiEii/AbiGii toxin family protein</fullName>
    </recommendedName>
</protein>
<gene>
    <name evidence="1" type="ORF">L3556_04950</name>
</gene>
<reference evidence="1" key="1">
    <citation type="journal article" date="2022" name="Genome Biol. Evol.">
        <title>A New Gene Family Diagnostic for Intracellular Biomineralization of Amorphous Ca Carbonates by Cyanobacteria.</title>
        <authorList>
            <person name="Benzerara K."/>
            <person name="Duprat E."/>
            <person name="Bitard-Feildel T."/>
            <person name="Caumes G."/>
            <person name="Cassier-Chauvat C."/>
            <person name="Chauvat F."/>
            <person name="Dezi M."/>
            <person name="Diop S.I."/>
            <person name="Gaschignard G."/>
            <person name="Gorgen S."/>
            <person name="Gugger M."/>
            <person name="Lopez-Garcia P."/>
            <person name="Millet M."/>
            <person name="Skouri-Panet F."/>
            <person name="Moreira D."/>
            <person name="Callebaut I."/>
        </authorList>
    </citation>
    <scope>NUCLEOTIDE SEQUENCE</scope>
    <source>
        <strain evidence="1">G9</strain>
    </source>
</reference>